<feature type="compositionally biased region" description="Polar residues" evidence="4">
    <location>
        <begin position="935"/>
        <end position="949"/>
    </location>
</feature>
<dbReference type="EMBL" id="MU001672">
    <property type="protein sequence ID" value="KAF2461055.1"/>
    <property type="molecule type" value="Genomic_DNA"/>
</dbReference>
<dbReference type="PANTHER" id="PTHR10663">
    <property type="entry name" value="GUANYL-NUCLEOTIDE EXCHANGE FACTOR"/>
    <property type="match status" value="1"/>
</dbReference>
<comment type="similarity">
    <text evidence="1">Belongs to the MON2 family.</text>
</comment>
<gene>
    <name evidence="8" type="ORF">BDY21DRAFT_279340</name>
</gene>
<organism evidence="8 9">
    <name type="scientific">Lineolata rhizophorae</name>
    <dbReference type="NCBI Taxonomy" id="578093"/>
    <lineage>
        <taxon>Eukaryota</taxon>
        <taxon>Fungi</taxon>
        <taxon>Dikarya</taxon>
        <taxon>Ascomycota</taxon>
        <taxon>Pezizomycotina</taxon>
        <taxon>Dothideomycetes</taxon>
        <taxon>Dothideomycetes incertae sedis</taxon>
        <taxon>Lineolatales</taxon>
        <taxon>Lineolataceae</taxon>
        <taxon>Lineolata</taxon>
    </lineage>
</organism>
<proteinExistence type="inferred from homology"/>
<dbReference type="GO" id="GO:0005794">
    <property type="term" value="C:Golgi apparatus"/>
    <property type="evidence" value="ECO:0007669"/>
    <property type="project" value="UniProtKB-ARBA"/>
</dbReference>
<evidence type="ECO:0000259" key="5">
    <source>
        <dbReference type="Pfam" id="PF12783"/>
    </source>
</evidence>
<reference evidence="8" key="1">
    <citation type="journal article" date="2020" name="Stud. Mycol.">
        <title>101 Dothideomycetes genomes: a test case for predicting lifestyles and emergence of pathogens.</title>
        <authorList>
            <person name="Haridas S."/>
            <person name="Albert R."/>
            <person name="Binder M."/>
            <person name="Bloem J."/>
            <person name="Labutti K."/>
            <person name="Salamov A."/>
            <person name="Andreopoulos B."/>
            <person name="Baker S."/>
            <person name="Barry K."/>
            <person name="Bills G."/>
            <person name="Bluhm B."/>
            <person name="Cannon C."/>
            <person name="Castanera R."/>
            <person name="Culley D."/>
            <person name="Daum C."/>
            <person name="Ezra D."/>
            <person name="Gonzalez J."/>
            <person name="Henrissat B."/>
            <person name="Kuo A."/>
            <person name="Liang C."/>
            <person name="Lipzen A."/>
            <person name="Lutzoni F."/>
            <person name="Magnuson J."/>
            <person name="Mondo S."/>
            <person name="Nolan M."/>
            <person name="Ohm R."/>
            <person name="Pangilinan J."/>
            <person name="Park H.-J."/>
            <person name="Ramirez L."/>
            <person name="Alfaro M."/>
            <person name="Sun H."/>
            <person name="Tritt A."/>
            <person name="Yoshinaga Y."/>
            <person name="Zwiers L.-H."/>
            <person name="Turgeon B."/>
            <person name="Goodwin S."/>
            <person name="Spatafora J."/>
            <person name="Crous P."/>
            <person name="Grigoriev I."/>
        </authorList>
    </citation>
    <scope>NUCLEOTIDE SEQUENCE</scope>
    <source>
        <strain evidence="8">ATCC 16933</strain>
    </source>
</reference>
<dbReference type="Proteomes" id="UP000799766">
    <property type="component" value="Unassembled WGS sequence"/>
</dbReference>
<evidence type="ECO:0000256" key="2">
    <source>
        <dbReference type="ARBA" id="ARBA00022448"/>
    </source>
</evidence>
<evidence type="ECO:0000256" key="1">
    <source>
        <dbReference type="ARBA" id="ARBA00008144"/>
    </source>
</evidence>
<dbReference type="InterPro" id="IPR032817">
    <property type="entry name" value="Mon2_C"/>
</dbReference>
<dbReference type="InterPro" id="IPR032629">
    <property type="entry name" value="DCB_dom"/>
</dbReference>
<evidence type="ECO:0008006" key="10">
    <source>
        <dbReference type="Google" id="ProtNLM"/>
    </source>
</evidence>
<dbReference type="OrthoDB" id="294853at2759"/>
<keyword evidence="9" id="KW-1185">Reference proteome</keyword>
<feature type="domain" description="Mon2/Sec7/BIG1-like dimerisation and cyclophilin-binding" evidence="7">
    <location>
        <begin position="5"/>
        <end position="175"/>
    </location>
</feature>
<dbReference type="GO" id="GO:0015031">
    <property type="term" value="P:protein transport"/>
    <property type="evidence" value="ECO:0007669"/>
    <property type="project" value="UniProtKB-KW"/>
</dbReference>
<feature type="region of interest" description="Disordered" evidence="4">
    <location>
        <begin position="931"/>
        <end position="951"/>
    </location>
</feature>
<dbReference type="InterPro" id="IPR016024">
    <property type="entry name" value="ARM-type_fold"/>
</dbReference>
<feature type="compositionally biased region" description="Low complexity" evidence="4">
    <location>
        <begin position="513"/>
        <end position="527"/>
    </location>
</feature>
<feature type="region of interest" description="Disordered" evidence="4">
    <location>
        <begin position="495"/>
        <end position="536"/>
    </location>
</feature>
<feature type="domain" description="Mon2 C-terminal" evidence="6">
    <location>
        <begin position="1024"/>
        <end position="1261"/>
    </location>
</feature>
<dbReference type="InterPro" id="IPR032691">
    <property type="entry name" value="Mon2/Sec7/BIG1-like_HUS"/>
</dbReference>
<keyword evidence="3" id="KW-0653">Protein transport</keyword>
<accession>A0A6A6PAT4</accession>
<sequence>MTAHILASELTNLIHESKRRNLDLRNAAEKSLQDLKGLPSTSENQLATDLARRPNFISPFLIACGTKSARFAVPGVACLQRLAVSQALPKERLLDVVEAFRESSSQGMDVQLKILQALLPLLQNYSNELRGELLSTLLHICSVLQGIKNPAVGSTAAATLQQLIIFVFDRLLYEDRKSLQVPTIAEVPSENGPIHIRPAAYDAYKVFYDLCTILDEGKPQWIRFSSISQASVLELIEAVLKSHSNTFLSHPEQINILRTLIMPHVIKSLSERHSFVITLRVVRVLCTLLQTSLSVMPSECEVALSLLNHMLEPDAAAPWKRALCLEVFKSIYADSNLMLKVYAFYDHQEGKKAILRDNLSIFVRLSAEKPAVIGLGQHSADLVPSSFNKDTSAEHAALIEAGGVAGAIAGGTPAHSNMNLRGGSGASLASGPGLSVQWSTVKTPCLEQLDKPDPPSFPETYTYTLVLACMTHLSESLARFILPFTVHYGESKNKKKAKTQEANFEDNDLPELGISGPPEPESSAAPSGGIGRSQSFRKRTVPVNPLTLESHSSYGSIKVVATMIDECWPAVLATYSTFLYATLDADYFRSLVRSFQKFTQVAGLLRLSTARDALLTTLGKSAVPANVLAATSTTTPMTATLDNSPSVLAHAKGLLTADGGTSQEKGHRRTAAESENLSLTPRNLLCLRALINLAIALGPTLGSSWSIVLETLQQADIILSASTATNSKISSITRDRRIGIPQAGSPQEAGNEKASFSMGSEVSAAYSAASRLFESTADFPNDSFLQVLKSLCDMLHERPFPSNPRPSETQAPLLAKHQRRVGSFSGLSVNTRSEGQDYMFALGKVGDLASLNMSRLVSYPPAESGWDTLVRELISMATRKYLPRSPRLMSAEILGRIARDTAAATVSVNVEQRNQSQQRLLSALQSEIEALRSPGKQQSQEGSIGQQATGDFDTDGEIHVIALESLKAILEECGELLTAGWEAVFSIIQSVFIQGDETTQSGNPRVQSTLGRSSFGSLQLICSDFLGTVPDRSMPTLVEILYQFCCQAQDLNMSLTTITFFWNVSDFLHSVMDAASLEEITADIGEHVTDDGLATFKISGDRESSASTLWLVLLLRLTSVTTDGRAEVRNGSLHTIIRILDNSGERLSPCSWQMCFVVIIFRMFSSNCERQTTLRQLPGTDVSADDLRSWNETTKALLAGAGNLLGTYLDTIVQNSRFPQLWDQLLKFMANLLSCQSHALNTATYTALADILSKVEDPKKVGSWTVSHASTLWTANFPIAAATKGSHLLDDGSSTSSQEAYMAYVRAFQEIYRLTKDSPGEAVITTMVENLTRCIFTPDGSSAASYGIGDVDRMTPLQKQIIVSLESIRTEPPMVPSVVVKALSQLVRLPYGDSQKSSLSKLSRTSPTYVALSKASMELLERLIVKHVNDDTSGLLASNGGAYQLALESLSLVISMKYRWKVEGKSTPPWMDATSVALTVLGCGLPCIDSLPPQHRERMSVIWEQVVAIASGIATADLQFASETSSSALYADETFDLHSFTKLHFLMIPRLGASSIPDSIRRSYTSHIFQNSIIHKLQSGEEACVEGREPLRGIYVVRLGRTQDPPPSPRERMAYKCFSLLIELVSFGSTDRSSSVEHVRIAQAAAPYLILRAATVVKAYIADQPLRGRRMPQPESQRQELLFVLREMRKLESEPMAIPDAPGVKVPTKKHLHRLLPLLSKAIKISSSDLEVLGELENIVGTIGDGFGV</sequence>
<dbReference type="Pfam" id="PF16206">
    <property type="entry name" value="Mon2_C"/>
    <property type="match status" value="1"/>
</dbReference>
<name>A0A6A6PAT4_9PEZI</name>
<dbReference type="Pfam" id="PF12783">
    <property type="entry name" value="Sec7-like_HUS"/>
    <property type="match status" value="1"/>
</dbReference>
<feature type="domain" description="Mon2/Sec7/BIG1-like HUS" evidence="5">
    <location>
        <begin position="200"/>
        <end position="354"/>
    </location>
</feature>
<evidence type="ECO:0000313" key="8">
    <source>
        <dbReference type="EMBL" id="KAF2461055.1"/>
    </source>
</evidence>
<evidence type="ECO:0000259" key="6">
    <source>
        <dbReference type="Pfam" id="PF16206"/>
    </source>
</evidence>
<dbReference type="SUPFAM" id="SSF48371">
    <property type="entry name" value="ARM repeat"/>
    <property type="match status" value="2"/>
</dbReference>
<evidence type="ECO:0000313" key="9">
    <source>
        <dbReference type="Proteomes" id="UP000799766"/>
    </source>
</evidence>
<protein>
    <recommendedName>
        <fullName evidence="10">Endosomal peripheral membrane protein</fullName>
    </recommendedName>
</protein>
<dbReference type="Pfam" id="PF16213">
    <property type="entry name" value="DCB"/>
    <property type="match status" value="1"/>
</dbReference>
<evidence type="ECO:0000256" key="3">
    <source>
        <dbReference type="ARBA" id="ARBA00022927"/>
    </source>
</evidence>
<evidence type="ECO:0000256" key="4">
    <source>
        <dbReference type="SAM" id="MobiDB-lite"/>
    </source>
</evidence>
<dbReference type="PANTHER" id="PTHR10663:SF333">
    <property type="entry name" value="PROTEIN MON2 HOMOLOG"/>
    <property type="match status" value="1"/>
</dbReference>
<evidence type="ECO:0000259" key="7">
    <source>
        <dbReference type="Pfam" id="PF16213"/>
    </source>
</evidence>
<keyword evidence="2" id="KW-0813">Transport</keyword>